<sequence length="185" mass="21034">MQDGILYGNILITNDYKVATSILEKTWKPKFDVEKEKSRWLNSGTSSLPLGKNNLIRLSENQDYTHPEFLDRHEQVDYDVIFSASHGRPALPPPGLRCLALPEITAGYVATLLMARRQKQQQQQQARPEIPAPPAQKPVADDDRSEGPRTPSSPSPRTMSMTRQRRWTAKPRPACRTRKVFHAFS</sequence>
<dbReference type="EMBL" id="KD203712">
    <property type="protein sequence ID" value="EMS52697.1"/>
    <property type="molecule type" value="Genomic_DNA"/>
</dbReference>
<reference evidence="2" key="1">
    <citation type="journal article" date="2013" name="Nature">
        <title>Draft genome of the wheat A-genome progenitor Triticum urartu.</title>
        <authorList>
            <person name="Ling H.Q."/>
            <person name="Zhao S."/>
            <person name="Liu D."/>
            <person name="Wang J."/>
            <person name="Sun H."/>
            <person name="Zhang C."/>
            <person name="Fan H."/>
            <person name="Li D."/>
            <person name="Dong L."/>
            <person name="Tao Y."/>
            <person name="Gao C."/>
            <person name="Wu H."/>
            <person name="Li Y."/>
            <person name="Cui Y."/>
            <person name="Guo X."/>
            <person name="Zheng S."/>
            <person name="Wang B."/>
            <person name="Yu K."/>
            <person name="Liang Q."/>
            <person name="Yang W."/>
            <person name="Lou X."/>
            <person name="Chen J."/>
            <person name="Feng M."/>
            <person name="Jian J."/>
            <person name="Zhang X."/>
            <person name="Luo G."/>
            <person name="Jiang Y."/>
            <person name="Liu J."/>
            <person name="Wang Z."/>
            <person name="Sha Y."/>
            <person name="Zhang B."/>
            <person name="Wu H."/>
            <person name="Tang D."/>
            <person name="Shen Q."/>
            <person name="Xue P."/>
            <person name="Zou S."/>
            <person name="Wang X."/>
            <person name="Liu X."/>
            <person name="Wang F."/>
            <person name="Yang Y."/>
            <person name="An X."/>
            <person name="Dong Z."/>
            <person name="Zhang K."/>
            <person name="Zhang X."/>
            <person name="Luo M.C."/>
            <person name="Dvorak J."/>
            <person name="Tong Y."/>
            <person name="Wang J."/>
            <person name="Yang H."/>
            <person name="Li Z."/>
            <person name="Wang D."/>
            <person name="Zhang A."/>
            <person name="Wang J."/>
        </authorList>
    </citation>
    <scope>NUCLEOTIDE SEQUENCE</scope>
</reference>
<organism evidence="2">
    <name type="scientific">Triticum urartu</name>
    <name type="common">Red wild einkorn</name>
    <name type="synonym">Crithodium urartu</name>
    <dbReference type="NCBI Taxonomy" id="4572"/>
    <lineage>
        <taxon>Eukaryota</taxon>
        <taxon>Viridiplantae</taxon>
        <taxon>Streptophyta</taxon>
        <taxon>Embryophyta</taxon>
        <taxon>Tracheophyta</taxon>
        <taxon>Spermatophyta</taxon>
        <taxon>Magnoliopsida</taxon>
        <taxon>Liliopsida</taxon>
        <taxon>Poales</taxon>
        <taxon>Poaceae</taxon>
        <taxon>BOP clade</taxon>
        <taxon>Pooideae</taxon>
        <taxon>Triticodae</taxon>
        <taxon>Triticeae</taxon>
        <taxon>Triticinae</taxon>
        <taxon>Triticum</taxon>
    </lineage>
</organism>
<feature type="compositionally biased region" description="Low complexity" evidence="1">
    <location>
        <begin position="148"/>
        <end position="162"/>
    </location>
</feature>
<evidence type="ECO:0000256" key="1">
    <source>
        <dbReference type="SAM" id="MobiDB-lite"/>
    </source>
</evidence>
<gene>
    <name evidence="2" type="ORF">TRIUR3_31072</name>
</gene>
<proteinExistence type="predicted"/>
<dbReference type="AlphaFoldDB" id="M7YYG3"/>
<evidence type="ECO:0000313" key="2">
    <source>
        <dbReference type="EMBL" id="EMS52697.1"/>
    </source>
</evidence>
<name>M7YYG3_TRIUA</name>
<feature type="compositionally biased region" description="Low complexity" evidence="1">
    <location>
        <begin position="120"/>
        <end position="129"/>
    </location>
</feature>
<feature type="compositionally biased region" description="Basic residues" evidence="1">
    <location>
        <begin position="163"/>
        <end position="185"/>
    </location>
</feature>
<accession>M7YYG3</accession>
<feature type="region of interest" description="Disordered" evidence="1">
    <location>
        <begin position="119"/>
        <end position="185"/>
    </location>
</feature>
<dbReference type="STRING" id="4572.M7YYG3"/>
<protein>
    <submittedName>
        <fullName evidence="2">Uncharacterized protein</fullName>
    </submittedName>
</protein>